<name>A0A2N5VAD3_9BASI</name>
<gene>
    <name evidence="2" type="ORF">PCASD_08138</name>
</gene>
<proteinExistence type="predicted"/>
<evidence type="ECO:0000313" key="3">
    <source>
        <dbReference type="Proteomes" id="UP000235392"/>
    </source>
</evidence>
<organism evidence="2 3">
    <name type="scientific">Puccinia coronata f. sp. avenae</name>
    <dbReference type="NCBI Taxonomy" id="200324"/>
    <lineage>
        <taxon>Eukaryota</taxon>
        <taxon>Fungi</taxon>
        <taxon>Dikarya</taxon>
        <taxon>Basidiomycota</taxon>
        <taxon>Pucciniomycotina</taxon>
        <taxon>Pucciniomycetes</taxon>
        <taxon>Pucciniales</taxon>
        <taxon>Pucciniaceae</taxon>
        <taxon>Puccinia</taxon>
    </lineage>
</organism>
<comment type="caution">
    <text evidence="2">The sequence shown here is derived from an EMBL/GenBank/DDBJ whole genome shotgun (WGS) entry which is preliminary data.</text>
</comment>
<evidence type="ECO:0000313" key="2">
    <source>
        <dbReference type="EMBL" id="PLW46931.1"/>
    </source>
</evidence>
<accession>A0A2N5VAD3</accession>
<dbReference type="Proteomes" id="UP000235392">
    <property type="component" value="Unassembled WGS sequence"/>
</dbReference>
<sequence>MQISVRRKSGREPIEVKILSVGGRHACGGQTGWPAAQAVRPPTGKRGPWCTGFNSPGGGASWAAGSRKAYQIAAAGSQLNGLMPWAVAAR</sequence>
<feature type="region of interest" description="Disordered" evidence="1">
    <location>
        <begin position="30"/>
        <end position="52"/>
    </location>
</feature>
<dbReference type="EMBL" id="PGCI01000035">
    <property type="protein sequence ID" value="PLW46931.1"/>
    <property type="molecule type" value="Genomic_DNA"/>
</dbReference>
<dbReference type="AlphaFoldDB" id="A0A2N5VAD3"/>
<evidence type="ECO:0000256" key="1">
    <source>
        <dbReference type="SAM" id="MobiDB-lite"/>
    </source>
</evidence>
<protein>
    <submittedName>
        <fullName evidence="2">Uncharacterized protein</fullName>
    </submittedName>
</protein>
<reference evidence="2 3" key="1">
    <citation type="submission" date="2017-11" db="EMBL/GenBank/DDBJ databases">
        <title>De novo assembly and phasing of dikaryotic genomes from two isolates of Puccinia coronata f. sp. avenae, the causal agent of oat crown rust.</title>
        <authorList>
            <person name="Miller M.E."/>
            <person name="Zhang Y."/>
            <person name="Omidvar V."/>
            <person name="Sperschneider J."/>
            <person name="Schwessinger B."/>
            <person name="Raley C."/>
            <person name="Palmer J.M."/>
            <person name="Garnica D."/>
            <person name="Upadhyaya N."/>
            <person name="Rathjen J."/>
            <person name="Taylor J.M."/>
            <person name="Park R.F."/>
            <person name="Dodds P.N."/>
            <person name="Hirsch C.D."/>
            <person name="Kianian S.F."/>
            <person name="Figueroa M."/>
        </authorList>
    </citation>
    <scope>NUCLEOTIDE SEQUENCE [LARGE SCALE GENOMIC DNA]</scope>
    <source>
        <strain evidence="2">12SD80</strain>
    </source>
</reference>